<sequence length="47" mass="5350">MILHKTIITKNLSKCMLKENPCFSSKEGLLNKSISVKKRGKNTPARY</sequence>
<evidence type="ECO:0000313" key="1">
    <source>
        <dbReference type="EMBL" id="EHJ52747.1"/>
    </source>
</evidence>
<comment type="caution">
    <text evidence="1">The sequence shown here is derived from an EMBL/GenBank/DDBJ whole genome shotgun (WGS) entry which is preliminary data.</text>
</comment>
<evidence type="ECO:0000313" key="2">
    <source>
        <dbReference type="Proteomes" id="UP000003573"/>
    </source>
</evidence>
<organism evidence="1 2">
    <name type="scientific">Streptococcus macacae NCTC 11558</name>
    <dbReference type="NCBI Taxonomy" id="764298"/>
    <lineage>
        <taxon>Bacteria</taxon>
        <taxon>Bacillati</taxon>
        <taxon>Bacillota</taxon>
        <taxon>Bacilli</taxon>
        <taxon>Lactobacillales</taxon>
        <taxon>Streptococcaceae</taxon>
        <taxon>Streptococcus</taxon>
    </lineage>
</organism>
<dbReference type="Proteomes" id="UP000003573">
    <property type="component" value="Unassembled WGS sequence"/>
</dbReference>
<keyword evidence="2" id="KW-1185">Reference proteome</keyword>
<reference evidence="1 2" key="1">
    <citation type="journal article" date="2014" name="Int. J. Syst. Evol. Microbiol.">
        <title>Phylogenomics and the dynamic genome evolution of the genus Streptococcus.</title>
        <authorList>
            <consortium name="The Broad Institute Genome Sequencing Platform"/>
            <person name="Richards V.P."/>
            <person name="Palmer S.R."/>
            <person name="Pavinski Bitar P.D."/>
            <person name="Qin X."/>
            <person name="Weinstock G.M."/>
            <person name="Highlander S.K."/>
            <person name="Town C.D."/>
            <person name="Burne R.A."/>
            <person name="Stanhope M.J."/>
        </authorList>
    </citation>
    <scope>NUCLEOTIDE SEQUENCE [LARGE SCALE GENOMIC DNA]</scope>
    <source>
        <strain evidence="1 2">NCTC 11558</strain>
    </source>
</reference>
<name>G5JWN3_9STRE</name>
<dbReference type="EMBL" id="AEUW02000001">
    <property type="protein sequence ID" value="EHJ52747.1"/>
    <property type="molecule type" value="Genomic_DNA"/>
</dbReference>
<gene>
    <name evidence="1" type="ORF">STRMA_1006</name>
</gene>
<proteinExistence type="predicted"/>
<accession>G5JWN3</accession>
<dbReference type="AlphaFoldDB" id="G5JWN3"/>
<protein>
    <submittedName>
        <fullName evidence="1">Uncharacterized protein</fullName>
    </submittedName>
</protein>